<keyword evidence="5" id="KW-0539">Nucleus</keyword>
<dbReference type="GO" id="GO:0006289">
    <property type="term" value="P:nucleotide-excision repair"/>
    <property type="evidence" value="ECO:0007669"/>
    <property type="project" value="InterPro"/>
</dbReference>
<accession>I7MCE6</accession>
<feature type="compositionally biased region" description="Basic and acidic residues" evidence="6">
    <location>
        <begin position="383"/>
        <end position="398"/>
    </location>
</feature>
<sequence>MDSNEDLDFNDEFEEVDEKQNEDRISFGSDDENNQQKQSDSEDNLYFDNKIKNNKKQKNKLEDSYEDDRMINEDENQDIDFLNAICNKDEEGQKNMREDFLSLIKTAGDDDTIQKLMQERQQLGRTEGGRENPHIIKEQMILEKMLAKQKRYDEIMYEKEKLEFLKKTRKIRQNPEEYRNFIKCFVLCEISSTFYFLQSHLEDEYLKAKIISQFSLKDLNFLLSMKNYPEKYSTRSIIKTVNYHIQQYFTYKWKKEQIEFHKNLDEGIEVGYSQMTLIALILFEFIGMKVRFSKIVDMRYLNLDKKHNSRIKESKRSSNQSQESTHSNQKRTRESIVSSVVQNKRAARFSDMASRITAKIMNQTQMIEDQIDSDQSDSDDEDYQTKKNDKKQQQKESNDLFDQMLSNFKFDKKSTNNSSMISFSNQKKNQQEEDSIVSTASSTFQTDPKKFDFRKYLNKGKKQDDDKSSLLKIDNQTQKQEEEEIKLVNKKLSNLKKLDSLSDVEKCESEVEKEEETLNPFNFAFSKKKFKKTQQDLIQTQQTNQTEQDSKLLENDQNQQQQKLLKSDFYQSSEIKYWLEVYDEKSQQWICFDAVQNEILERFQILLKQNSIPVLFIVGYNKLEFKNEKLKEYVHNKRSMKNLFLFDITDIHCDRYPKIQVSRRELNFDYWWKNLLQHVSFLGNPELLQDEYKPQVISERETKIQMQKSQIPQSYPEFKASEIYITKSMLQKYQGLHPNAQKTNLTFKDEDVYFKEYVVDLHAKTRWRSYQRSVKPDEKPVKQVQSILGNKKMVDLFGFWQTEELVYKIRDDGTLPRNEYGNWETFAGDPPEGTVLIEIQGLPKLLKKHNIEYVEAVCGFESTASGRSHVVKNGILAHKKDEERIRQIYQDNYEIMKAQQAENLKKELMGFWRKIFKGVLLKKSISDRQNKISM</sequence>
<dbReference type="SMART" id="SM01030">
    <property type="entry name" value="BHD_1"/>
    <property type="match status" value="1"/>
</dbReference>
<dbReference type="SMART" id="SM01031">
    <property type="entry name" value="BHD_2"/>
    <property type="match status" value="1"/>
</dbReference>
<gene>
    <name evidence="10" type="ORF">TTHERM_00825460</name>
</gene>
<evidence type="ECO:0000256" key="6">
    <source>
        <dbReference type="SAM" id="MobiDB-lite"/>
    </source>
</evidence>
<feature type="compositionally biased region" description="Polar residues" evidence="6">
    <location>
        <begin position="317"/>
        <end position="327"/>
    </location>
</feature>
<evidence type="ECO:0000256" key="5">
    <source>
        <dbReference type="ARBA" id="ARBA00023242"/>
    </source>
</evidence>
<dbReference type="GeneID" id="7836996"/>
<dbReference type="eggNOG" id="KOG2179">
    <property type="taxonomic scope" value="Eukaryota"/>
</dbReference>
<evidence type="ECO:0000259" key="7">
    <source>
        <dbReference type="SMART" id="SM01030"/>
    </source>
</evidence>
<dbReference type="GO" id="GO:0071942">
    <property type="term" value="C:XPC complex"/>
    <property type="evidence" value="ECO:0007669"/>
    <property type="project" value="TreeGrafter"/>
</dbReference>
<dbReference type="PANTHER" id="PTHR12135">
    <property type="entry name" value="DNA REPAIR PROTEIN XP-C / RAD4"/>
    <property type="match status" value="1"/>
</dbReference>
<dbReference type="InterPro" id="IPR018326">
    <property type="entry name" value="Rad4_beta-hairpin_dom1"/>
</dbReference>
<dbReference type="GO" id="GO:0006298">
    <property type="term" value="P:mismatch repair"/>
    <property type="evidence" value="ECO:0007669"/>
    <property type="project" value="TreeGrafter"/>
</dbReference>
<dbReference type="PANTHER" id="PTHR12135:SF0">
    <property type="entry name" value="DNA REPAIR PROTEIN COMPLEMENTING XP-C CELLS"/>
    <property type="match status" value="1"/>
</dbReference>
<feature type="region of interest" description="Disordered" evidence="6">
    <location>
        <begin position="1"/>
        <end position="66"/>
    </location>
</feature>
<dbReference type="InterPro" id="IPR042488">
    <property type="entry name" value="Rad4_BHD3_sf"/>
</dbReference>
<protein>
    <submittedName>
        <fullName evidence="10">DNA repair protein Rad4</fullName>
    </submittedName>
</protein>
<reference evidence="11" key="1">
    <citation type="journal article" date="2006" name="PLoS Biol.">
        <title>Macronuclear genome sequence of the ciliate Tetrahymena thermophila, a model eukaryote.</title>
        <authorList>
            <person name="Eisen J.A."/>
            <person name="Coyne R.S."/>
            <person name="Wu M."/>
            <person name="Wu D."/>
            <person name="Thiagarajan M."/>
            <person name="Wortman J.R."/>
            <person name="Badger J.H."/>
            <person name="Ren Q."/>
            <person name="Amedeo P."/>
            <person name="Jones K.M."/>
            <person name="Tallon L.J."/>
            <person name="Delcher A.L."/>
            <person name="Salzberg S.L."/>
            <person name="Silva J.C."/>
            <person name="Haas B.J."/>
            <person name="Majoros W.H."/>
            <person name="Farzad M."/>
            <person name="Carlton J.M."/>
            <person name="Smith R.K. Jr."/>
            <person name="Garg J."/>
            <person name="Pearlman R.E."/>
            <person name="Karrer K.M."/>
            <person name="Sun L."/>
            <person name="Manning G."/>
            <person name="Elde N.C."/>
            <person name="Turkewitz A.P."/>
            <person name="Asai D.J."/>
            <person name="Wilkes D.E."/>
            <person name="Wang Y."/>
            <person name="Cai H."/>
            <person name="Collins K."/>
            <person name="Stewart B.A."/>
            <person name="Lee S.R."/>
            <person name="Wilamowska K."/>
            <person name="Weinberg Z."/>
            <person name="Ruzzo W.L."/>
            <person name="Wloga D."/>
            <person name="Gaertig J."/>
            <person name="Frankel J."/>
            <person name="Tsao C.-C."/>
            <person name="Gorovsky M.A."/>
            <person name="Keeling P.J."/>
            <person name="Waller R.F."/>
            <person name="Patron N.J."/>
            <person name="Cherry J.M."/>
            <person name="Stover N.A."/>
            <person name="Krieger C.J."/>
            <person name="del Toro C."/>
            <person name="Ryder H.F."/>
            <person name="Williamson S.C."/>
            <person name="Barbeau R.A."/>
            <person name="Hamilton E.P."/>
            <person name="Orias E."/>
        </authorList>
    </citation>
    <scope>NUCLEOTIDE SEQUENCE [LARGE SCALE GENOMIC DNA]</scope>
    <source>
        <strain evidence="11">SB210</strain>
    </source>
</reference>
<organism evidence="10 11">
    <name type="scientific">Tetrahymena thermophila (strain SB210)</name>
    <dbReference type="NCBI Taxonomy" id="312017"/>
    <lineage>
        <taxon>Eukaryota</taxon>
        <taxon>Sar</taxon>
        <taxon>Alveolata</taxon>
        <taxon>Ciliophora</taxon>
        <taxon>Intramacronucleata</taxon>
        <taxon>Oligohymenophorea</taxon>
        <taxon>Hymenostomatida</taxon>
        <taxon>Tetrahymenina</taxon>
        <taxon>Tetrahymenidae</taxon>
        <taxon>Tetrahymena</taxon>
    </lineage>
</organism>
<feature type="domain" description="Rad4 beta-hairpin" evidence="8">
    <location>
        <begin position="761"/>
        <end position="808"/>
    </location>
</feature>
<dbReference type="HOGENOM" id="CLU_313650_0_0_1"/>
<dbReference type="Proteomes" id="UP000009168">
    <property type="component" value="Unassembled WGS sequence"/>
</dbReference>
<dbReference type="Pfam" id="PF03835">
    <property type="entry name" value="Rad4"/>
    <property type="match status" value="1"/>
</dbReference>
<evidence type="ECO:0000313" key="10">
    <source>
        <dbReference type="EMBL" id="EAR83751.1"/>
    </source>
</evidence>
<dbReference type="Gene3D" id="3.30.70.2460">
    <property type="entry name" value="Rad4, beta-hairpin domain BHD3"/>
    <property type="match status" value="1"/>
</dbReference>
<dbReference type="KEGG" id="tet:TTHERM_00825460"/>
<dbReference type="InterPro" id="IPR004583">
    <property type="entry name" value="DNA_repair_Rad4"/>
</dbReference>
<dbReference type="Pfam" id="PF10403">
    <property type="entry name" value="BHD_1"/>
    <property type="match status" value="1"/>
</dbReference>
<feature type="compositionally biased region" description="Acidic residues" evidence="6">
    <location>
        <begin position="370"/>
        <end position="382"/>
    </location>
</feature>
<comment type="subcellular location">
    <subcellularLocation>
        <location evidence="1">Nucleus</location>
    </subcellularLocation>
</comment>
<keyword evidence="3" id="KW-0227">DNA damage</keyword>
<evidence type="ECO:0000256" key="3">
    <source>
        <dbReference type="ARBA" id="ARBA00022763"/>
    </source>
</evidence>
<dbReference type="OMA" id="ISTIMFH"/>
<dbReference type="InterPro" id="IPR018327">
    <property type="entry name" value="BHD_2"/>
</dbReference>
<keyword evidence="11" id="KW-1185">Reference proteome</keyword>
<dbReference type="SMART" id="SM01032">
    <property type="entry name" value="BHD_3"/>
    <property type="match status" value="1"/>
</dbReference>
<feature type="region of interest" description="Disordered" evidence="6">
    <location>
        <begin position="411"/>
        <end position="441"/>
    </location>
</feature>
<dbReference type="GO" id="GO:0000111">
    <property type="term" value="C:nucleotide-excision repair factor 2 complex"/>
    <property type="evidence" value="ECO:0007669"/>
    <property type="project" value="TreeGrafter"/>
</dbReference>
<dbReference type="GO" id="GO:0003684">
    <property type="term" value="F:damaged DNA binding"/>
    <property type="evidence" value="ECO:0007669"/>
    <property type="project" value="InterPro"/>
</dbReference>
<dbReference type="InParanoid" id="I7MCE6"/>
<feature type="region of interest" description="Disordered" evidence="6">
    <location>
        <begin position="309"/>
        <end position="339"/>
    </location>
</feature>
<dbReference type="InterPro" id="IPR018328">
    <property type="entry name" value="Rad4_beta-hairpin_dom3"/>
</dbReference>
<dbReference type="STRING" id="312017.I7MCE6"/>
<proteinExistence type="inferred from homology"/>
<dbReference type="GO" id="GO:0003697">
    <property type="term" value="F:single-stranded DNA binding"/>
    <property type="evidence" value="ECO:0007669"/>
    <property type="project" value="TreeGrafter"/>
</dbReference>
<feature type="compositionally biased region" description="Polar residues" evidence="6">
    <location>
        <begin position="415"/>
        <end position="428"/>
    </location>
</feature>
<dbReference type="AlphaFoldDB" id="I7MCE6"/>
<evidence type="ECO:0000256" key="4">
    <source>
        <dbReference type="ARBA" id="ARBA00023204"/>
    </source>
</evidence>
<feature type="domain" description="Rad4 beta-hairpin" evidence="7">
    <location>
        <begin position="707"/>
        <end position="759"/>
    </location>
</feature>
<evidence type="ECO:0000259" key="9">
    <source>
        <dbReference type="SMART" id="SM01032"/>
    </source>
</evidence>
<dbReference type="OrthoDB" id="300780at2759"/>
<name>I7MCE6_TETTS</name>
<dbReference type="EMBL" id="GG662507">
    <property type="protein sequence ID" value="EAR83751.1"/>
    <property type="molecule type" value="Genomic_DNA"/>
</dbReference>
<evidence type="ECO:0000256" key="2">
    <source>
        <dbReference type="ARBA" id="ARBA00009525"/>
    </source>
</evidence>
<evidence type="ECO:0000256" key="1">
    <source>
        <dbReference type="ARBA" id="ARBA00004123"/>
    </source>
</evidence>
<dbReference type="RefSeq" id="XP_001031414.1">
    <property type="nucleotide sequence ID" value="XM_001031414.1"/>
</dbReference>
<evidence type="ECO:0000313" key="11">
    <source>
        <dbReference type="Proteomes" id="UP000009168"/>
    </source>
</evidence>
<comment type="similarity">
    <text evidence="2">Belongs to the XPC family.</text>
</comment>
<feature type="compositionally biased region" description="Acidic residues" evidence="6">
    <location>
        <begin position="1"/>
        <end position="17"/>
    </location>
</feature>
<feature type="region of interest" description="Disordered" evidence="6">
    <location>
        <begin position="370"/>
        <end position="398"/>
    </location>
</feature>
<dbReference type="GO" id="GO:0005737">
    <property type="term" value="C:cytoplasm"/>
    <property type="evidence" value="ECO:0007669"/>
    <property type="project" value="TreeGrafter"/>
</dbReference>
<keyword evidence="4" id="KW-0234">DNA repair</keyword>
<feature type="domain" description="Rad4 beta-hairpin" evidence="9">
    <location>
        <begin position="815"/>
        <end position="889"/>
    </location>
</feature>
<evidence type="ECO:0000259" key="8">
    <source>
        <dbReference type="SMART" id="SM01031"/>
    </source>
</evidence>
<dbReference type="Pfam" id="PF10405">
    <property type="entry name" value="BHD_3"/>
    <property type="match status" value="1"/>
</dbReference>
<dbReference type="InterPro" id="IPR018325">
    <property type="entry name" value="Rad4/PNGase_transGLS-fold"/>
</dbReference>